<name>A0A0G4H9X6_9ALVE</name>
<dbReference type="EMBL" id="CDMZ01002095">
    <property type="protein sequence ID" value="CEM40748.1"/>
    <property type="molecule type" value="Genomic_DNA"/>
</dbReference>
<reference evidence="3" key="1">
    <citation type="submission" date="2014-11" db="EMBL/GenBank/DDBJ databases">
        <authorList>
            <person name="Otto D Thomas"/>
            <person name="Naeem Raeece"/>
        </authorList>
    </citation>
    <scope>NUCLEOTIDE SEQUENCE</scope>
</reference>
<dbReference type="PhylomeDB" id="A0A0G4H9X6"/>
<dbReference type="PROSITE" id="PS50878">
    <property type="entry name" value="RT_POL"/>
    <property type="match status" value="1"/>
</dbReference>
<dbReference type="VEuPathDB" id="CryptoDB:Cvel_899"/>
<protein>
    <recommendedName>
        <fullName evidence="2">Reverse transcriptase domain-containing protein</fullName>
    </recommendedName>
</protein>
<dbReference type="AlphaFoldDB" id="A0A0G4H9X6"/>
<gene>
    <name evidence="3" type="ORF">Cvel_899</name>
</gene>
<organism evidence="3">
    <name type="scientific">Chromera velia CCMP2878</name>
    <dbReference type="NCBI Taxonomy" id="1169474"/>
    <lineage>
        <taxon>Eukaryota</taxon>
        <taxon>Sar</taxon>
        <taxon>Alveolata</taxon>
        <taxon>Colpodellida</taxon>
        <taxon>Chromeraceae</taxon>
        <taxon>Chromera</taxon>
    </lineage>
</organism>
<accession>A0A0G4H9X6</accession>
<evidence type="ECO:0000256" key="1">
    <source>
        <dbReference type="SAM" id="MobiDB-lite"/>
    </source>
</evidence>
<evidence type="ECO:0000259" key="2">
    <source>
        <dbReference type="PROSITE" id="PS50878"/>
    </source>
</evidence>
<dbReference type="InterPro" id="IPR000477">
    <property type="entry name" value="RT_dom"/>
</dbReference>
<evidence type="ECO:0000313" key="3">
    <source>
        <dbReference type="EMBL" id="CEM40748.1"/>
    </source>
</evidence>
<dbReference type="Pfam" id="PF00078">
    <property type="entry name" value="RVT_1"/>
    <property type="match status" value="1"/>
</dbReference>
<feature type="compositionally biased region" description="Polar residues" evidence="1">
    <location>
        <begin position="93"/>
        <end position="107"/>
    </location>
</feature>
<proteinExistence type="predicted"/>
<feature type="domain" description="Reverse transcriptase" evidence="2">
    <location>
        <begin position="1"/>
        <end position="130"/>
    </location>
</feature>
<sequence length="130" mass="13948">MIRAMYTNVYGSITGSPFMFKEEKGVKQGDPLSPLLFLIFINDLHERVKASGRAEVLLGGVECDSLGYADDLVLVAESVYDLQGGFPFTCSNGSPQRNVGSEESSGASGLYRAPTRPSTQEADDSFLSLG</sequence>
<feature type="region of interest" description="Disordered" evidence="1">
    <location>
        <begin position="93"/>
        <end position="130"/>
    </location>
</feature>